<dbReference type="EMBL" id="CP003537">
    <property type="protein sequence ID" value="AGH96739.1"/>
    <property type="molecule type" value="Genomic_DNA"/>
</dbReference>
<dbReference type="Pfam" id="PF09969">
    <property type="entry name" value="DUF2203"/>
    <property type="match status" value="1"/>
</dbReference>
<keyword evidence="2" id="KW-1185">Reference proteome</keyword>
<name>M4VU45_9BACT</name>
<dbReference type="AlphaFoldDB" id="M4VU45"/>
<dbReference type="InterPro" id="IPR018699">
    <property type="entry name" value="DUF2203"/>
</dbReference>
<evidence type="ECO:0000313" key="1">
    <source>
        <dbReference type="EMBL" id="AGH96739.1"/>
    </source>
</evidence>
<dbReference type="eggNOG" id="COG4911">
    <property type="taxonomic scope" value="Bacteria"/>
</dbReference>
<dbReference type="KEGG" id="bex:A11Q_2523"/>
<sequence length="148" mass="17111">MIEIISRNTVRTFTLAQAQDLLPLIYRLTDESAKRAKYLMACIEALPDKKSTRAAELQDQINDVIDRWQSKIERLGAKPKGLWLADFDNGTGYFCWKYPETKILFKHGYQDGFTGRILIASDEELDESFNEGCTHHRNDQHENCPFPN</sequence>
<gene>
    <name evidence="1" type="ORF">A11Q_2523</name>
</gene>
<dbReference type="RefSeq" id="WP_015471229.1">
    <property type="nucleotide sequence ID" value="NC_020813.1"/>
</dbReference>
<proteinExistence type="predicted"/>
<dbReference type="STRING" id="1184267.A11Q_2523"/>
<reference evidence="1 2" key="1">
    <citation type="journal article" date="2013" name="ISME J.">
        <title>By their genes ye shall know them: genomic signatures of predatory bacteria.</title>
        <authorList>
            <person name="Pasternak Z."/>
            <person name="Pietrokovski S."/>
            <person name="Rotem O."/>
            <person name="Gophna U."/>
            <person name="Lurie-Weinberger M.N."/>
            <person name="Jurkevitch E."/>
        </authorList>
    </citation>
    <scope>NUCLEOTIDE SEQUENCE [LARGE SCALE GENOMIC DNA]</scope>
    <source>
        <strain evidence="1 2">JSS</strain>
    </source>
</reference>
<dbReference type="PATRIC" id="fig|1184267.3.peg.2551"/>
<dbReference type="OrthoDB" id="9802910at2"/>
<evidence type="ECO:0000313" key="2">
    <source>
        <dbReference type="Proteomes" id="UP000012040"/>
    </source>
</evidence>
<dbReference type="Proteomes" id="UP000012040">
    <property type="component" value="Chromosome"/>
</dbReference>
<evidence type="ECO:0008006" key="3">
    <source>
        <dbReference type="Google" id="ProtNLM"/>
    </source>
</evidence>
<organism evidence="1 2">
    <name type="scientific">Pseudobdellovibrio exovorus JSS</name>
    <dbReference type="NCBI Taxonomy" id="1184267"/>
    <lineage>
        <taxon>Bacteria</taxon>
        <taxon>Pseudomonadati</taxon>
        <taxon>Bdellovibrionota</taxon>
        <taxon>Bdellovibrionia</taxon>
        <taxon>Bdellovibrionales</taxon>
        <taxon>Pseudobdellovibrionaceae</taxon>
        <taxon>Pseudobdellovibrio</taxon>
    </lineage>
</organism>
<dbReference type="HOGENOM" id="CLU_137908_2_0_7"/>
<accession>M4VU45</accession>
<protein>
    <recommendedName>
        <fullName evidence="3">DUF2203 domain-containing protein</fullName>
    </recommendedName>
</protein>